<dbReference type="GO" id="GO:0006865">
    <property type="term" value="P:amino acid transport"/>
    <property type="evidence" value="ECO:0007669"/>
    <property type="project" value="UniProtKB-KW"/>
</dbReference>
<evidence type="ECO:0000256" key="3">
    <source>
        <dbReference type="ARBA" id="ARBA00022970"/>
    </source>
</evidence>
<keyword evidence="3" id="KW-0813">Transport</keyword>
<dbReference type="InterPro" id="IPR028081">
    <property type="entry name" value="Leu-bd"/>
</dbReference>
<name>A0A2S6NIV7_RHOGL</name>
<comment type="similarity">
    <text evidence="1">Belongs to the leucine-binding protein family.</text>
</comment>
<accession>A0A2S6NIV7</accession>
<comment type="caution">
    <text evidence="5">The sequence shown here is derived from an EMBL/GenBank/DDBJ whole genome shotgun (WGS) entry which is preliminary data.</text>
</comment>
<gene>
    <name evidence="5" type="ORF">CCS01_10295</name>
</gene>
<dbReference type="PANTHER" id="PTHR30483:SF6">
    <property type="entry name" value="PERIPLASMIC BINDING PROTEIN OF ABC TRANSPORTER FOR NATURAL AMINO ACIDS"/>
    <property type="match status" value="1"/>
</dbReference>
<evidence type="ECO:0000313" key="6">
    <source>
        <dbReference type="Proteomes" id="UP000239724"/>
    </source>
</evidence>
<keyword evidence="6" id="KW-1185">Reference proteome</keyword>
<dbReference type="OrthoDB" id="7237299at2"/>
<evidence type="ECO:0000259" key="4">
    <source>
        <dbReference type="Pfam" id="PF13458"/>
    </source>
</evidence>
<feature type="domain" description="Leucine-binding protein" evidence="4">
    <location>
        <begin position="29"/>
        <end position="371"/>
    </location>
</feature>
<dbReference type="InterPro" id="IPR051010">
    <property type="entry name" value="BCAA_transport"/>
</dbReference>
<dbReference type="PROSITE" id="PS51318">
    <property type="entry name" value="TAT"/>
    <property type="match status" value="1"/>
</dbReference>
<evidence type="ECO:0000256" key="2">
    <source>
        <dbReference type="ARBA" id="ARBA00022729"/>
    </source>
</evidence>
<dbReference type="InterPro" id="IPR028082">
    <property type="entry name" value="Peripla_BP_I"/>
</dbReference>
<protein>
    <submittedName>
        <fullName evidence="5">ABC transporter permease</fullName>
    </submittedName>
</protein>
<dbReference type="RefSeq" id="WP_104518766.1">
    <property type="nucleotide sequence ID" value="NZ_NHRY01000101.1"/>
</dbReference>
<dbReference type="PANTHER" id="PTHR30483">
    <property type="entry name" value="LEUCINE-SPECIFIC-BINDING PROTEIN"/>
    <property type="match status" value="1"/>
</dbReference>
<reference evidence="5 6" key="1">
    <citation type="journal article" date="2018" name="Arch. Microbiol.">
        <title>New insights into the metabolic potential of the phototrophic purple bacterium Rhodopila globiformis DSM 161(T) from its draft genome sequence and evidence for a vanadium-dependent nitrogenase.</title>
        <authorList>
            <person name="Imhoff J.F."/>
            <person name="Rahn T."/>
            <person name="Kunzel S."/>
            <person name="Neulinger S.C."/>
        </authorList>
    </citation>
    <scope>NUCLEOTIDE SEQUENCE [LARGE SCALE GENOMIC DNA]</scope>
    <source>
        <strain evidence="5 6">DSM 161</strain>
    </source>
</reference>
<dbReference type="EMBL" id="NHRY01000101">
    <property type="protein sequence ID" value="PPQ34575.1"/>
    <property type="molecule type" value="Genomic_DNA"/>
</dbReference>
<dbReference type="Gene3D" id="3.40.50.2300">
    <property type="match status" value="2"/>
</dbReference>
<dbReference type="SUPFAM" id="SSF53822">
    <property type="entry name" value="Periplasmic binding protein-like I"/>
    <property type="match status" value="1"/>
</dbReference>
<dbReference type="CDD" id="cd06327">
    <property type="entry name" value="PBP1_SBP-like"/>
    <property type="match status" value="1"/>
</dbReference>
<keyword evidence="3" id="KW-0029">Amino-acid transport</keyword>
<dbReference type="InterPro" id="IPR006311">
    <property type="entry name" value="TAT_signal"/>
</dbReference>
<keyword evidence="2" id="KW-0732">Signal</keyword>
<dbReference type="Pfam" id="PF13458">
    <property type="entry name" value="Peripla_BP_6"/>
    <property type="match status" value="1"/>
</dbReference>
<dbReference type="AlphaFoldDB" id="A0A2S6NIV7"/>
<evidence type="ECO:0000313" key="5">
    <source>
        <dbReference type="EMBL" id="PPQ34575.1"/>
    </source>
</evidence>
<evidence type="ECO:0000256" key="1">
    <source>
        <dbReference type="ARBA" id="ARBA00010062"/>
    </source>
</evidence>
<sequence>MSLTRRTVLGTAAAAATVPLRPARAQKPTIRIGVLGDESGVYRELSGPVAIAAVKLAVADSKAAGRDIPVEIITGDHQNKPDVGASLARQWIERDKVDMIVDVPNSAVALAVAGVCKELDKAYINSPAATADLTGPQCAPTTVHWTMDTWMLAHSTGAAMVRTGGNSWFFITADYAFGHALERDTAAFVTKAGGKVLGNVLAPLGNSDFSSFLIQAQSSGAKVIGLANAGADTVNTIKQAGEFGITAGGTKLAGLLVFVSDVHALGLQTAQGLVVSNTFYWDRDDRTRAFSKRLQPAIGNRRAGMGQAGCYAGTFHYLKAVAAMGVAEAKKSGAATVARMKAMPTDDDCFGPGSIRADGRALHPVYLYEVKKPSESKYAWDYYKLLATTPANEGFRPLHDGGCPLVHA</sequence>
<organism evidence="5 6">
    <name type="scientific">Rhodopila globiformis</name>
    <name type="common">Rhodopseudomonas globiformis</name>
    <dbReference type="NCBI Taxonomy" id="1071"/>
    <lineage>
        <taxon>Bacteria</taxon>
        <taxon>Pseudomonadati</taxon>
        <taxon>Pseudomonadota</taxon>
        <taxon>Alphaproteobacteria</taxon>
        <taxon>Acetobacterales</taxon>
        <taxon>Acetobacteraceae</taxon>
        <taxon>Rhodopila</taxon>
    </lineage>
</organism>
<proteinExistence type="inferred from homology"/>
<dbReference type="Proteomes" id="UP000239724">
    <property type="component" value="Unassembled WGS sequence"/>
</dbReference>